<keyword evidence="4" id="KW-0472">Membrane</keyword>
<feature type="domain" description="Carrier" evidence="5">
    <location>
        <begin position="2"/>
        <end position="79"/>
    </location>
</feature>
<keyword evidence="4" id="KW-0812">Transmembrane</keyword>
<feature type="compositionally biased region" description="Low complexity" evidence="3">
    <location>
        <begin position="185"/>
        <end position="207"/>
    </location>
</feature>
<gene>
    <name evidence="6" type="ORF">GCM10009710_14770</name>
</gene>
<keyword evidence="7" id="KW-1185">Reference proteome</keyword>
<accession>A0ABN2JQG1</accession>
<evidence type="ECO:0000313" key="6">
    <source>
        <dbReference type="EMBL" id="GAA1735298.1"/>
    </source>
</evidence>
<name>A0ABN2JQG1_9ACTN</name>
<protein>
    <recommendedName>
        <fullName evidence="5">Carrier domain-containing protein</fullName>
    </recommendedName>
</protein>
<sequence length="290" mass="29791">MVSEGEVRATVVDLVVRLTGTEMTAIERTSRLKELGVDSLLTVELADELGRRYDLYLSDEAVDAMRTIEDVVRSVVHHDGATPPAWAQTPDADPVAAAAVVGAGADAPEDGGPSRHDVPLNRKRFTAGAITTVLTMVVIGTIVGGALGLGASALLSSTGLGTTELPPISSAPADTEPTPTPTETPTPSEDTEPPESAAPEPSLAASSQTVPPGQRFTLTGAIPAVGPGAELQVQVKDAGGDWDDFPVKLTTGADGGFSAEVYTSRTGAREWRLIHLPTGEATPSVAVTIG</sequence>
<dbReference type="InterPro" id="IPR009081">
    <property type="entry name" value="PP-bd_ACP"/>
</dbReference>
<evidence type="ECO:0000256" key="2">
    <source>
        <dbReference type="ARBA" id="ARBA00022553"/>
    </source>
</evidence>
<keyword evidence="4" id="KW-1133">Transmembrane helix</keyword>
<dbReference type="SUPFAM" id="SSF47336">
    <property type="entry name" value="ACP-like"/>
    <property type="match status" value="1"/>
</dbReference>
<keyword evidence="2" id="KW-0597">Phosphoprotein</keyword>
<dbReference type="InterPro" id="IPR036736">
    <property type="entry name" value="ACP-like_sf"/>
</dbReference>
<dbReference type="PROSITE" id="PS50075">
    <property type="entry name" value="CARRIER"/>
    <property type="match status" value="1"/>
</dbReference>
<feature type="transmembrane region" description="Helical" evidence="4">
    <location>
        <begin position="125"/>
        <end position="149"/>
    </location>
</feature>
<organism evidence="6 7">
    <name type="scientific">Aeromicrobium alkaliterrae</name>
    <dbReference type="NCBI Taxonomy" id="302168"/>
    <lineage>
        <taxon>Bacteria</taxon>
        <taxon>Bacillati</taxon>
        <taxon>Actinomycetota</taxon>
        <taxon>Actinomycetes</taxon>
        <taxon>Propionibacteriales</taxon>
        <taxon>Nocardioidaceae</taxon>
        <taxon>Aeromicrobium</taxon>
    </lineage>
</organism>
<feature type="region of interest" description="Disordered" evidence="3">
    <location>
        <begin position="163"/>
        <end position="221"/>
    </location>
</feature>
<dbReference type="RefSeq" id="WP_344199379.1">
    <property type="nucleotide sequence ID" value="NZ_BAAAME010000002.1"/>
</dbReference>
<dbReference type="Pfam" id="PF00550">
    <property type="entry name" value="PP-binding"/>
    <property type="match status" value="1"/>
</dbReference>
<dbReference type="Proteomes" id="UP001501057">
    <property type="component" value="Unassembled WGS sequence"/>
</dbReference>
<proteinExistence type="predicted"/>
<evidence type="ECO:0000256" key="4">
    <source>
        <dbReference type="SAM" id="Phobius"/>
    </source>
</evidence>
<evidence type="ECO:0000313" key="7">
    <source>
        <dbReference type="Proteomes" id="UP001501057"/>
    </source>
</evidence>
<dbReference type="InterPro" id="IPR006162">
    <property type="entry name" value="Ppantetheine_attach_site"/>
</dbReference>
<evidence type="ECO:0000259" key="5">
    <source>
        <dbReference type="PROSITE" id="PS50075"/>
    </source>
</evidence>
<dbReference type="Gene3D" id="1.10.1200.10">
    <property type="entry name" value="ACP-like"/>
    <property type="match status" value="1"/>
</dbReference>
<evidence type="ECO:0000256" key="3">
    <source>
        <dbReference type="SAM" id="MobiDB-lite"/>
    </source>
</evidence>
<reference evidence="6 7" key="1">
    <citation type="journal article" date="2019" name="Int. J. Syst. Evol. Microbiol.">
        <title>The Global Catalogue of Microorganisms (GCM) 10K type strain sequencing project: providing services to taxonomists for standard genome sequencing and annotation.</title>
        <authorList>
            <consortium name="The Broad Institute Genomics Platform"/>
            <consortium name="The Broad Institute Genome Sequencing Center for Infectious Disease"/>
            <person name="Wu L."/>
            <person name="Ma J."/>
        </authorList>
    </citation>
    <scope>NUCLEOTIDE SEQUENCE [LARGE SCALE GENOMIC DNA]</scope>
    <source>
        <strain evidence="6 7">JCM 13518</strain>
    </source>
</reference>
<evidence type="ECO:0000256" key="1">
    <source>
        <dbReference type="ARBA" id="ARBA00022450"/>
    </source>
</evidence>
<keyword evidence="1" id="KW-0596">Phosphopantetheine</keyword>
<comment type="caution">
    <text evidence="6">The sequence shown here is derived from an EMBL/GenBank/DDBJ whole genome shotgun (WGS) entry which is preliminary data.</text>
</comment>
<dbReference type="EMBL" id="BAAAME010000002">
    <property type="protein sequence ID" value="GAA1735298.1"/>
    <property type="molecule type" value="Genomic_DNA"/>
</dbReference>
<dbReference type="PROSITE" id="PS00012">
    <property type="entry name" value="PHOSPHOPANTETHEINE"/>
    <property type="match status" value="1"/>
</dbReference>